<evidence type="ECO:0000256" key="14">
    <source>
        <dbReference type="ARBA" id="ARBA00023098"/>
    </source>
</evidence>
<protein>
    <recommendedName>
        <fullName evidence="7">Phosphatidate cytidylyltransferase</fullName>
        <ecNumber evidence="6">2.7.7.41</ecNumber>
    </recommendedName>
    <alternativeName>
        <fullName evidence="20">CDP-DAG synthase</fullName>
    </alternativeName>
    <alternativeName>
        <fullName evidence="22">CDP-DG synthase</fullName>
    </alternativeName>
    <alternativeName>
        <fullName evidence="18">CDP-diacylglycerol synthase</fullName>
    </alternativeName>
    <alternativeName>
        <fullName evidence="21">CDP-diglyceride pyrophosphorylase</fullName>
    </alternativeName>
    <alternativeName>
        <fullName evidence="23">CDP-diglyceride synthase</fullName>
    </alternativeName>
    <alternativeName>
        <fullName evidence="19">CTP:phosphatidate cytidylyltransferase</fullName>
    </alternativeName>
</protein>
<keyword evidence="10 25" id="KW-0808">Transferase</keyword>
<organism evidence="25 26">
    <name type="scientific">Ancylomarina longa</name>
    <dbReference type="NCBI Taxonomy" id="2487017"/>
    <lineage>
        <taxon>Bacteria</taxon>
        <taxon>Pseudomonadati</taxon>
        <taxon>Bacteroidota</taxon>
        <taxon>Bacteroidia</taxon>
        <taxon>Marinilabiliales</taxon>
        <taxon>Marinifilaceae</taxon>
        <taxon>Ancylomarina</taxon>
    </lineage>
</organism>
<proteinExistence type="inferred from homology"/>
<evidence type="ECO:0000256" key="8">
    <source>
        <dbReference type="ARBA" id="ARBA00022475"/>
    </source>
</evidence>
<keyword evidence="8" id="KW-1003">Cell membrane</keyword>
<evidence type="ECO:0000256" key="21">
    <source>
        <dbReference type="ARBA" id="ARBA00032396"/>
    </source>
</evidence>
<feature type="transmembrane region" description="Helical" evidence="24">
    <location>
        <begin position="149"/>
        <end position="168"/>
    </location>
</feature>
<comment type="similarity">
    <text evidence="5">Belongs to the CDS family.</text>
</comment>
<keyword evidence="9" id="KW-0444">Lipid biosynthesis</keyword>
<evidence type="ECO:0000256" key="3">
    <source>
        <dbReference type="ARBA" id="ARBA00005119"/>
    </source>
</evidence>
<dbReference type="GO" id="GO:0016024">
    <property type="term" value="P:CDP-diacylglycerol biosynthetic process"/>
    <property type="evidence" value="ECO:0007669"/>
    <property type="project" value="TreeGrafter"/>
</dbReference>
<evidence type="ECO:0000256" key="6">
    <source>
        <dbReference type="ARBA" id="ARBA00012487"/>
    </source>
</evidence>
<keyword evidence="16" id="KW-0594">Phospholipid biosynthesis</keyword>
<accession>A0A434AG69</accession>
<keyword evidence="17" id="KW-1208">Phospholipid metabolism</keyword>
<feature type="transmembrane region" description="Helical" evidence="24">
    <location>
        <begin position="6"/>
        <end position="23"/>
    </location>
</feature>
<evidence type="ECO:0000256" key="7">
    <source>
        <dbReference type="ARBA" id="ARBA00019373"/>
    </source>
</evidence>
<dbReference type="EMBL" id="RJJX01000022">
    <property type="protein sequence ID" value="RUT73381.1"/>
    <property type="molecule type" value="Genomic_DNA"/>
</dbReference>
<comment type="pathway">
    <text evidence="4">Lipid metabolism.</text>
</comment>
<feature type="transmembrane region" description="Helical" evidence="24">
    <location>
        <begin position="35"/>
        <end position="53"/>
    </location>
</feature>
<evidence type="ECO:0000256" key="23">
    <source>
        <dbReference type="ARBA" id="ARBA00033406"/>
    </source>
</evidence>
<reference evidence="25 26" key="1">
    <citation type="submission" date="2018-11" db="EMBL/GenBank/DDBJ databases">
        <title>Parancylomarina longa gen. nov., sp. nov., isolated from sediments of southern Okinawa.</title>
        <authorList>
            <person name="Fu T."/>
        </authorList>
    </citation>
    <scope>NUCLEOTIDE SEQUENCE [LARGE SCALE GENOMIC DNA]</scope>
    <source>
        <strain evidence="25 26">T3-2 S1-C</strain>
    </source>
</reference>
<dbReference type="PANTHER" id="PTHR46382">
    <property type="entry name" value="PHOSPHATIDATE CYTIDYLYLTRANSFERASE"/>
    <property type="match status" value="1"/>
</dbReference>
<evidence type="ECO:0000256" key="2">
    <source>
        <dbReference type="ARBA" id="ARBA00004651"/>
    </source>
</evidence>
<evidence type="ECO:0000256" key="16">
    <source>
        <dbReference type="ARBA" id="ARBA00023209"/>
    </source>
</evidence>
<evidence type="ECO:0000256" key="20">
    <source>
        <dbReference type="ARBA" id="ARBA00032253"/>
    </source>
</evidence>
<dbReference type="GO" id="GO:0004605">
    <property type="term" value="F:phosphatidate cytidylyltransferase activity"/>
    <property type="evidence" value="ECO:0007669"/>
    <property type="project" value="UniProtKB-EC"/>
</dbReference>
<sequence length="241" mass="27309">MVQIIYSIILSYFVLGGIGFYLINRKREWEIAKKSYTKFVSYFFIIHILFFSIVLKPELFRFLSGAIIFISTIELIKLRKFNEFKQNGFFVVSIVLFAIAASGFLVFSTLQWENILFVFLILSIFDSFSQISGQLFGKRKIVPNISPNKTLGGLVGGTLFAVSSSFLLGDLYQGKSLHTVLLAFGVVVFAFLGDLAASYYKRRYNVKDFSNWIPGHGGFLDRFDSLIAGGAWSAFYIYLLS</sequence>
<keyword evidence="11 24" id="KW-0812">Transmembrane</keyword>
<keyword evidence="26" id="KW-1185">Reference proteome</keyword>
<evidence type="ECO:0000313" key="26">
    <source>
        <dbReference type="Proteomes" id="UP000282985"/>
    </source>
</evidence>
<dbReference type="GO" id="GO:0005886">
    <property type="term" value="C:plasma membrane"/>
    <property type="evidence" value="ECO:0007669"/>
    <property type="project" value="UniProtKB-SubCell"/>
</dbReference>
<feature type="transmembrane region" description="Helical" evidence="24">
    <location>
        <begin position="88"/>
        <end position="109"/>
    </location>
</feature>
<evidence type="ECO:0000256" key="12">
    <source>
        <dbReference type="ARBA" id="ARBA00022695"/>
    </source>
</evidence>
<dbReference type="AlphaFoldDB" id="A0A434AG69"/>
<keyword evidence="13 24" id="KW-1133">Transmembrane helix</keyword>
<evidence type="ECO:0000313" key="25">
    <source>
        <dbReference type="EMBL" id="RUT73381.1"/>
    </source>
</evidence>
<comment type="catalytic activity">
    <reaction evidence="1">
        <text>a 1,2-diacyl-sn-glycero-3-phosphate + CTP + H(+) = a CDP-1,2-diacyl-sn-glycerol + diphosphate</text>
        <dbReference type="Rhea" id="RHEA:16229"/>
        <dbReference type="ChEBI" id="CHEBI:15378"/>
        <dbReference type="ChEBI" id="CHEBI:33019"/>
        <dbReference type="ChEBI" id="CHEBI:37563"/>
        <dbReference type="ChEBI" id="CHEBI:58332"/>
        <dbReference type="ChEBI" id="CHEBI:58608"/>
        <dbReference type="EC" id="2.7.7.41"/>
    </reaction>
</comment>
<evidence type="ECO:0000256" key="22">
    <source>
        <dbReference type="ARBA" id="ARBA00032743"/>
    </source>
</evidence>
<gene>
    <name evidence="25" type="ORF">DLK05_13505</name>
</gene>
<evidence type="ECO:0000256" key="15">
    <source>
        <dbReference type="ARBA" id="ARBA00023136"/>
    </source>
</evidence>
<evidence type="ECO:0000256" key="17">
    <source>
        <dbReference type="ARBA" id="ARBA00023264"/>
    </source>
</evidence>
<evidence type="ECO:0000256" key="13">
    <source>
        <dbReference type="ARBA" id="ARBA00022989"/>
    </source>
</evidence>
<keyword evidence="14" id="KW-0443">Lipid metabolism</keyword>
<feature type="transmembrane region" description="Helical" evidence="24">
    <location>
        <begin position="180"/>
        <end position="200"/>
    </location>
</feature>
<feature type="transmembrane region" description="Helical" evidence="24">
    <location>
        <begin position="59"/>
        <end position="76"/>
    </location>
</feature>
<comment type="pathway">
    <text evidence="3">Phospholipid metabolism; CDP-diacylglycerol biosynthesis; CDP-diacylglycerol from sn-glycerol 3-phosphate: step 3/3.</text>
</comment>
<dbReference type="Proteomes" id="UP000282985">
    <property type="component" value="Unassembled WGS sequence"/>
</dbReference>
<feature type="transmembrane region" description="Helical" evidence="24">
    <location>
        <begin position="115"/>
        <end position="137"/>
    </location>
</feature>
<comment type="caution">
    <text evidence="25">The sequence shown here is derived from an EMBL/GenBank/DDBJ whole genome shotgun (WGS) entry which is preliminary data.</text>
</comment>
<evidence type="ECO:0000256" key="11">
    <source>
        <dbReference type="ARBA" id="ARBA00022692"/>
    </source>
</evidence>
<comment type="subcellular location">
    <subcellularLocation>
        <location evidence="2">Cell membrane</location>
        <topology evidence="2">Multi-pass membrane protein</topology>
    </subcellularLocation>
</comment>
<keyword evidence="15 24" id="KW-0472">Membrane</keyword>
<dbReference type="PANTHER" id="PTHR46382:SF1">
    <property type="entry name" value="PHOSPHATIDATE CYTIDYLYLTRANSFERASE"/>
    <property type="match status" value="1"/>
</dbReference>
<evidence type="ECO:0000256" key="5">
    <source>
        <dbReference type="ARBA" id="ARBA00010185"/>
    </source>
</evidence>
<keyword evidence="12 25" id="KW-0548">Nucleotidyltransferase</keyword>
<dbReference type="EC" id="2.7.7.41" evidence="6"/>
<dbReference type="RefSeq" id="WP_127344497.1">
    <property type="nucleotide sequence ID" value="NZ_RJJX01000022.1"/>
</dbReference>
<name>A0A434AG69_9BACT</name>
<evidence type="ECO:0000256" key="9">
    <source>
        <dbReference type="ARBA" id="ARBA00022516"/>
    </source>
</evidence>
<evidence type="ECO:0000256" key="24">
    <source>
        <dbReference type="SAM" id="Phobius"/>
    </source>
</evidence>
<dbReference type="Pfam" id="PF01148">
    <property type="entry name" value="CTP_transf_1"/>
    <property type="match status" value="1"/>
</dbReference>
<evidence type="ECO:0000256" key="18">
    <source>
        <dbReference type="ARBA" id="ARBA00029893"/>
    </source>
</evidence>
<evidence type="ECO:0000256" key="19">
    <source>
        <dbReference type="ARBA" id="ARBA00031825"/>
    </source>
</evidence>
<evidence type="ECO:0000256" key="1">
    <source>
        <dbReference type="ARBA" id="ARBA00001698"/>
    </source>
</evidence>
<evidence type="ECO:0000256" key="4">
    <source>
        <dbReference type="ARBA" id="ARBA00005189"/>
    </source>
</evidence>
<evidence type="ECO:0000256" key="10">
    <source>
        <dbReference type="ARBA" id="ARBA00022679"/>
    </source>
</evidence>
<dbReference type="OrthoDB" id="9799199at2"/>